<reference evidence="1" key="1">
    <citation type="submission" date="2020-08" db="EMBL/GenBank/DDBJ databases">
        <title>Multicomponent nature underlies the extraordinary mechanical properties of spider dragline silk.</title>
        <authorList>
            <person name="Kono N."/>
            <person name="Nakamura H."/>
            <person name="Mori M."/>
            <person name="Yoshida Y."/>
            <person name="Ohtoshi R."/>
            <person name="Malay A.D."/>
            <person name="Moran D.A.P."/>
            <person name="Tomita M."/>
            <person name="Numata K."/>
            <person name="Arakawa K."/>
        </authorList>
    </citation>
    <scope>NUCLEOTIDE SEQUENCE</scope>
</reference>
<comment type="caution">
    <text evidence="1">The sequence shown here is derived from an EMBL/GenBank/DDBJ whole genome shotgun (WGS) entry which is preliminary data.</text>
</comment>
<keyword evidence="2" id="KW-1185">Reference proteome</keyword>
<gene>
    <name evidence="1" type="ORF">NPIL_562411</name>
</gene>
<accession>A0A8X6NI79</accession>
<dbReference type="Proteomes" id="UP000887013">
    <property type="component" value="Unassembled WGS sequence"/>
</dbReference>
<dbReference type="EMBL" id="BMAW01058354">
    <property type="protein sequence ID" value="GFT15828.1"/>
    <property type="molecule type" value="Genomic_DNA"/>
</dbReference>
<evidence type="ECO:0000313" key="2">
    <source>
        <dbReference type="Proteomes" id="UP000887013"/>
    </source>
</evidence>
<sequence>MDVFLFVALDGRRLEYSSVDPDERCFELISFRLTLLDSGVLLKSIGIPLYRGQFQSSKIIWSSDCYKYMETTLDLLGGSRSGRYHRRCHLRLYTRIPFAANPTAFVSKKVKQDWHATRYERFIQ</sequence>
<protein>
    <submittedName>
        <fullName evidence="1">Uncharacterized protein</fullName>
    </submittedName>
</protein>
<name>A0A8X6NI79_NEPPI</name>
<organism evidence="1 2">
    <name type="scientific">Nephila pilipes</name>
    <name type="common">Giant wood spider</name>
    <name type="synonym">Nephila maculata</name>
    <dbReference type="NCBI Taxonomy" id="299642"/>
    <lineage>
        <taxon>Eukaryota</taxon>
        <taxon>Metazoa</taxon>
        <taxon>Ecdysozoa</taxon>
        <taxon>Arthropoda</taxon>
        <taxon>Chelicerata</taxon>
        <taxon>Arachnida</taxon>
        <taxon>Araneae</taxon>
        <taxon>Araneomorphae</taxon>
        <taxon>Entelegynae</taxon>
        <taxon>Araneoidea</taxon>
        <taxon>Nephilidae</taxon>
        <taxon>Nephila</taxon>
    </lineage>
</organism>
<dbReference type="AlphaFoldDB" id="A0A8X6NI79"/>
<evidence type="ECO:0000313" key="1">
    <source>
        <dbReference type="EMBL" id="GFT15828.1"/>
    </source>
</evidence>
<proteinExistence type="predicted"/>